<dbReference type="InterPro" id="IPR039147">
    <property type="entry name" value="ASB17"/>
</dbReference>
<dbReference type="PROSITE" id="PS50225">
    <property type="entry name" value="SOCS"/>
    <property type="match status" value="1"/>
</dbReference>
<dbReference type="AlphaFoldDB" id="A0A8D8QJH9"/>
<dbReference type="Pfam" id="PF07525">
    <property type="entry name" value="SOCS_box"/>
    <property type="match status" value="1"/>
</dbReference>
<organism evidence="4">
    <name type="scientific">Cacopsylla melanoneura</name>
    <dbReference type="NCBI Taxonomy" id="428564"/>
    <lineage>
        <taxon>Eukaryota</taxon>
        <taxon>Metazoa</taxon>
        <taxon>Ecdysozoa</taxon>
        <taxon>Arthropoda</taxon>
        <taxon>Hexapoda</taxon>
        <taxon>Insecta</taxon>
        <taxon>Pterygota</taxon>
        <taxon>Neoptera</taxon>
        <taxon>Paraneoptera</taxon>
        <taxon>Hemiptera</taxon>
        <taxon>Sternorrhyncha</taxon>
        <taxon>Psylloidea</taxon>
        <taxon>Psyllidae</taxon>
        <taxon>Psyllinae</taxon>
        <taxon>Cacopsylla</taxon>
    </lineage>
</organism>
<dbReference type="EMBL" id="HBUF01080280">
    <property type="protein sequence ID" value="CAG6632610.1"/>
    <property type="molecule type" value="Transcribed_RNA"/>
</dbReference>
<feature type="domain" description="SOCS box" evidence="3">
    <location>
        <begin position="294"/>
        <end position="335"/>
    </location>
</feature>
<dbReference type="InterPro" id="IPR001496">
    <property type="entry name" value="SOCS_box"/>
</dbReference>
<dbReference type="GO" id="GO:0035556">
    <property type="term" value="P:intracellular signal transduction"/>
    <property type="evidence" value="ECO:0007669"/>
    <property type="project" value="InterPro"/>
</dbReference>
<proteinExistence type="predicted"/>
<evidence type="ECO:0000256" key="1">
    <source>
        <dbReference type="ARBA" id="ARBA00022786"/>
    </source>
</evidence>
<reference evidence="4" key="1">
    <citation type="submission" date="2021-05" db="EMBL/GenBank/DDBJ databases">
        <authorList>
            <person name="Alioto T."/>
            <person name="Alioto T."/>
            <person name="Gomez Garrido J."/>
        </authorList>
    </citation>
    <scope>NUCLEOTIDE SEQUENCE</scope>
</reference>
<evidence type="ECO:0000313" key="4">
    <source>
        <dbReference type="EMBL" id="CAG6632610.1"/>
    </source>
</evidence>
<dbReference type="InterPro" id="IPR036036">
    <property type="entry name" value="SOCS_box-like_dom_sf"/>
</dbReference>
<evidence type="ECO:0000256" key="2">
    <source>
        <dbReference type="ARBA" id="ARBA00023043"/>
    </source>
</evidence>
<keyword evidence="2" id="KW-0040">ANK repeat</keyword>
<dbReference type="SUPFAM" id="SSF158235">
    <property type="entry name" value="SOCS box-like"/>
    <property type="match status" value="1"/>
</dbReference>
<dbReference type="CDD" id="cd03587">
    <property type="entry name" value="SOCS"/>
    <property type="match status" value="1"/>
</dbReference>
<dbReference type="SMART" id="SM00969">
    <property type="entry name" value="SOCS_box"/>
    <property type="match status" value="1"/>
</dbReference>
<sequence>MESESCAMEIILEVFFENVLENLDRGCLMARYKRKQMVDYFTTVILGCASGENCTEQEACKRAIDCVLKFHDDAKKNNKNVCLLGKYHNFLYVATKLCFDWNLDDTDTVVKLLNTIYECEKTFEKIFEGAILGTKVTQLISGWKSDYSSRKENIQAMEYFLHHATKAKLLFTNHGVSRRFVDVCMESYGCSTPARVTITAGHYDVLNLLLKYGATVTVSQTNHNYTKFCLFQPVITKLNYCAFNDVPYPVETVRCLESLLKVHPHIPEPNMFVLDDNEKMPEICADLVIDNVLPNQPFSLQYLCRCSVWNHLRESYELPFGIDKLDIPQSIQQYLHIDFEKKCTSFHLVLMR</sequence>
<keyword evidence="1" id="KW-0833">Ubl conjugation pathway</keyword>
<name>A0A8D8QJH9_9HEMI</name>
<protein>
    <recommendedName>
        <fullName evidence="3">SOCS box domain-containing protein</fullName>
    </recommendedName>
</protein>
<dbReference type="PANTHER" id="PTHR20966:SF2">
    <property type="entry name" value="ANKYRIN REPEAT AND SOCS BOX PROTEIN 17"/>
    <property type="match status" value="1"/>
</dbReference>
<dbReference type="PANTHER" id="PTHR20966">
    <property type="entry name" value="ANKYRIN REPEAT AND SOCS BOX PROTEIN 17"/>
    <property type="match status" value="1"/>
</dbReference>
<evidence type="ECO:0000259" key="3">
    <source>
        <dbReference type="PROSITE" id="PS50225"/>
    </source>
</evidence>
<dbReference type="Gene3D" id="1.10.750.20">
    <property type="entry name" value="SOCS box"/>
    <property type="match status" value="1"/>
</dbReference>
<accession>A0A8D8QJH9</accession>